<evidence type="ECO:0000313" key="12">
    <source>
        <dbReference type="Proteomes" id="UP000595091"/>
    </source>
</evidence>
<sequence>MGWLWSLIVGGLIGWGAGAILGKDVPGGVIGNIICGMLGSWVASTFLQDFGPVIGGYAVIPSLIGAIVLILVLNFVLKRLN</sequence>
<feature type="transmembrane region" description="Helical" evidence="7">
    <location>
        <begin position="29"/>
        <end position="48"/>
    </location>
</feature>
<dbReference type="AlphaFoldDB" id="A0A0U4PHA0"/>
<feature type="transmembrane region" description="Helical" evidence="7">
    <location>
        <begin position="54"/>
        <end position="77"/>
    </location>
</feature>
<feature type="transmembrane region" description="Helical" evidence="7">
    <location>
        <begin position="6"/>
        <end position="22"/>
    </location>
</feature>
<proteinExistence type="inferred from homology"/>
<reference evidence="9 12" key="3">
    <citation type="submission" date="2020-10" db="EMBL/GenBank/DDBJ databases">
        <title>Plasmid carrying two tetracycline resistance determinant.</title>
        <authorList>
            <person name="Yang Q."/>
        </authorList>
    </citation>
    <scope>NUCLEOTIDE SEQUENCE [LARGE SCALE GENOMIC DNA]</scope>
    <source>
        <strain evidence="9 12">T43</strain>
    </source>
</reference>
<evidence type="ECO:0000256" key="5">
    <source>
        <dbReference type="ARBA" id="ARBA00022989"/>
    </source>
</evidence>
<dbReference type="GeneID" id="92867380"/>
<reference evidence="10" key="4">
    <citation type="submission" date="2022-12" db="EMBL/GenBank/DDBJ databases">
        <title>Whole genome sequence analysis of a duck derived balloon bacteium Aerococcus urinaeequi henan2020.</title>
        <authorList>
            <person name="Zhang H."/>
            <person name="Qiao H.X."/>
            <person name="Bian C.Z."/>
            <person name="Shu J.C."/>
        </authorList>
    </citation>
    <scope>NUCLEOTIDE SEQUENCE</scope>
    <source>
        <strain evidence="10">2020-HN-1</strain>
    </source>
</reference>
<dbReference type="Proteomes" id="UP001164714">
    <property type="component" value="Chromosome"/>
</dbReference>
<evidence type="ECO:0000313" key="11">
    <source>
        <dbReference type="Proteomes" id="UP000067698"/>
    </source>
</evidence>
<comment type="subcellular location">
    <subcellularLocation>
        <location evidence="1">Cell membrane</location>
        <topology evidence="1">Multi-pass membrane protein</topology>
    </subcellularLocation>
</comment>
<keyword evidence="4 7" id="KW-0812">Transmembrane</keyword>
<keyword evidence="3" id="KW-1003">Cell membrane</keyword>
<evidence type="ECO:0000256" key="1">
    <source>
        <dbReference type="ARBA" id="ARBA00004651"/>
    </source>
</evidence>
<gene>
    <name evidence="8" type="ORF">AWM74_07385</name>
    <name evidence="9" type="ORF">IMX20_02970</name>
    <name evidence="10" type="ORF">OZ415_03215</name>
</gene>
<dbReference type="PANTHER" id="PTHR33884">
    <property type="entry name" value="UPF0410 PROTEIN YMGE"/>
    <property type="match status" value="1"/>
</dbReference>
<evidence type="ECO:0000256" key="4">
    <source>
        <dbReference type="ARBA" id="ARBA00022692"/>
    </source>
</evidence>
<dbReference type="EMBL" id="CP114063">
    <property type="protein sequence ID" value="WAT25112.1"/>
    <property type="molecule type" value="Genomic_DNA"/>
</dbReference>
<dbReference type="Proteomes" id="UP000067698">
    <property type="component" value="Chromosome"/>
</dbReference>
<evidence type="ECO:0000256" key="7">
    <source>
        <dbReference type="SAM" id="Phobius"/>
    </source>
</evidence>
<evidence type="ECO:0000256" key="3">
    <source>
        <dbReference type="ARBA" id="ARBA00022475"/>
    </source>
</evidence>
<evidence type="ECO:0000256" key="6">
    <source>
        <dbReference type="ARBA" id="ARBA00023136"/>
    </source>
</evidence>
<dbReference type="OrthoDB" id="1632160at2"/>
<keyword evidence="5 7" id="KW-1133">Transmembrane helix</keyword>
<dbReference type="KEGG" id="aui:APT62_06640"/>
<dbReference type="GO" id="GO:0005886">
    <property type="term" value="C:plasma membrane"/>
    <property type="evidence" value="ECO:0007669"/>
    <property type="project" value="UniProtKB-SubCell"/>
</dbReference>
<name>A0A0U4PHA0_9LACT</name>
<dbReference type="Pfam" id="PF04226">
    <property type="entry name" value="Transgly_assoc"/>
    <property type="match status" value="1"/>
</dbReference>
<dbReference type="PANTHER" id="PTHR33884:SF3">
    <property type="entry name" value="UPF0410 PROTEIN YMGE"/>
    <property type="match status" value="1"/>
</dbReference>
<reference evidence="8 11" key="1">
    <citation type="journal article" date="2016" name="Genome Announc.">
        <title>Complete Genome Sequences of Aerococcus christensenii CCUG 28831T, Aerococcus sanguinicola CCUG 43001T, Aerococcus urinae CCUG 36881T, Aerococcus urinaeequi CCUG 28094T, Aerococcus urinaehominis CCUG 42038 BT, and Aerococcus viridans CCUG 4311T.</title>
        <authorList>
            <person name="Carkaci D."/>
            <person name="Dargis R."/>
            <person name="Nielsen X.C."/>
            <person name="Skovgaard O."/>
            <person name="Fuursted K."/>
            <person name="Christensen J.J."/>
        </authorList>
    </citation>
    <scope>NUCLEOTIDE SEQUENCE [LARGE SCALE GENOMIC DNA]</scope>
    <source>
        <strain evidence="8 11">CCUG28094</strain>
    </source>
</reference>
<evidence type="ECO:0000313" key="8">
    <source>
        <dbReference type="EMBL" id="AMB98063.1"/>
    </source>
</evidence>
<dbReference type="InterPro" id="IPR007341">
    <property type="entry name" value="Transgly_assoc"/>
</dbReference>
<dbReference type="RefSeq" id="WP_016897651.1">
    <property type="nucleotide sequence ID" value="NZ_CANSXX010000011.1"/>
</dbReference>
<protein>
    <submittedName>
        <fullName evidence="10">GlsB/YeaQ/YmgE family stress response membrane protein</fullName>
    </submittedName>
</protein>
<dbReference type="EMBL" id="CP014162">
    <property type="protein sequence ID" value="AMB98063.1"/>
    <property type="molecule type" value="Genomic_DNA"/>
</dbReference>
<reference evidence="11" key="2">
    <citation type="submission" date="2016-01" db="EMBL/GenBank/DDBJ databases">
        <title>Six Aerococcus type strain genome sequencing and assembly using PacBio and Illumina Hiseq.</title>
        <authorList>
            <person name="Carkaci D."/>
            <person name="Dargis R."/>
            <person name="Nielsen X.C."/>
            <person name="Skovgaard O."/>
            <person name="Fuursted K."/>
            <person name="Christensen J.J."/>
        </authorList>
    </citation>
    <scope>NUCLEOTIDE SEQUENCE [LARGE SCALE GENOMIC DNA]</scope>
    <source>
        <strain evidence="11">CCUG28094</strain>
    </source>
</reference>
<accession>A0A0U4PHA0</accession>
<keyword evidence="6 7" id="KW-0472">Membrane</keyword>
<evidence type="ECO:0000313" key="10">
    <source>
        <dbReference type="EMBL" id="WAT25112.1"/>
    </source>
</evidence>
<dbReference type="Proteomes" id="UP000595091">
    <property type="component" value="Chromosome"/>
</dbReference>
<evidence type="ECO:0000256" key="2">
    <source>
        <dbReference type="ARBA" id="ARBA00011006"/>
    </source>
</evidence>
<evidence type="ECO:0000313" key="13">
    <source>
        <dbReference type="Proteomes" id="UP001164714"/>
    </source>
</evidence>
<organism evidence="10 13">
    <name type="scientific">Aerococcus urinaeequi</name>
    <dbReference type="NCBI Taxonomy" id="51665"/>
    <lineage>
        <taxon>Bacteria</taxon>
        <taxon>Bacillati</taxon>
        <taxon>Bacillota</taxon>
        <taxon>Bacilli</taxon>
        <taxon>Lactobacillales</taxon>
        <taxon>Aerococcaceae</taxon>
        <taxon>Aerococcus</taxon>
    </lineage>
</organism>
<evidence type="ECO:0000313" key="9">
    <source>
        <dbReference type="EMBL" id="QOQ79674.1"/>
    </source>
</evidence>
<comment type="similarity">
    <text evidence="2">Belongs to the UPF0410 family.</text>
</comment>
<dbReference type="EMBL" id="CP063065">
    <property type="protein sequence ID" value="QOQ79674.1"/>
    <property type="molecule type" value="Genomic_DNA"/>
</dbReference>